<keyword evidence="2" id="KW-0732">Signal</keyword>
<name>A0ABM6QG99_9PROT</name>
<dbReference type="RefSeq" id="WP_101286635.1">
    <property type="nucleotide sequence ID" value="NZ_CP024200.1"/>
</dbReference>
<geneLocation type="plasmid" evidence="5">
    <name>pcsc3h3</name>
</geneLocation>
<dbReference type="InterPro" id="IPR029062">
    <property type="entry name" value="Class_I_gatase-like"/>
</dbReference>
<feature type="domain" description="DJ-1/PfpI" evidence="3">
    <location>
        <begin position="60"/>
        <end position="220"/>
    </location>
</feature>
<dbReference type="InterPro" id="IPR052158">
    <property type="entry name" value="INH-QAR"/>
</dbReference>
<dbReference type="InterPro" id="IPR002818">
    <property type="entry name" value="DJ-1/PfpI"/>
</dbReference>
<dbReference type="Proteomes" id="UP000233458">
    <property type="component" value="Plasmid pCSC3H3"/>
</dbReference>
<feature type="region of interest" description="Disordered" evidence="1">
    <location>
        <begin position="240"/>
        <end position="260"/>
    </location>
</feature>
<sequence>MENPVNRRTFMTLAAATGVAATLPATFPITAGAQTPTPSPVATPDLHPGPMRQLPADAPTVAILVHPHMVALDLIGPMTVLNILRCKIHLVWKDLTPVPTELGISIPPTTTFADCPRDLDVLLVPGGTMGTIKYMNDPEVLEFLTDRGNHAKWLSAFCTGSITLAATGLLNGYKATGYWSLTRFLPLMGATHIDDRVVVDRNRITAAGATAGIDCALVIATKLKGEEAARRVALTLEYSPKPPFKNGTPAEAGPERTQTALDRRKGMDHQVEEQVLIAQKRLGL</sequence>
<evidence type="ECO:0000313" key="5">
    <source>
        <dbReference type="Proteomes" id="UP000233458"/>
    </source>
</evidence>
<dbReference type="CDD" id="cd03139">
    <property type="entry name" value="GATase1_PfpI_2"/>
    <property type="match status" value="1"/>
</dbReference>
<dbReference type="EMBL" id="CP024200">
    <property type="protein sequence ID" value="AUG55634.1"/>
    <property type="molecule type" value="Genomic_DNA"/>
</dbReference>
<feature type="signal peptide" evidence="2">
    <location>
        <begin position="1"/>
        <end position="33"/>
    </location>
</feature>
<dbReference type="PANTHER" id="PTHR43130:SF2">
    <property type="entry name" value="DJ-1_PFPI DOMAIN-CONTAINING PROTEIN"/>
    <property type="match status" value="1"/>
</dbReference>
<evidence type="ECO:0000256" key="1">
    <source>
        <dbReference type="SAM" id="MobiDB-lite"/>
    </source>
</evidence>
<evidence type="ECO:0000313" key="4">
    <source>
        <dbReference type="EMBL" id="AUG55634.1"/>
    </source>
</evidence>
<feature type="chain" id="PRO_5046726701" evidence="2">
    <location>
        <begin position="34"/>
        <end position="284"/>
    </location>
</feature>
<dbReference type="InterPro" id="IPR006311">
    <property type="entry name" value="TAT_signal"/>
</dbReference>
<dbReference type="NCBIfam" id="TIGR01409">
    <property type="entry name" value="TAT_signal_seq"/>
    <property type="match status" value="1"/>
</dbReference>
<dbReference type="Gene3D" id="3.40.50.880">
    <property type="match status" value="1"/>
</dbReference>
<dbReference type="InterPro" id="IPR019546">
    <property type="entry name" value="TAT_signal_bac_arc"/>
</dbReference>
<dbReference type="Pfam" id="PF01965">
    <property type="entry name" value="DJ-1_PfpI"/>
    <property type="match status" value="1"/>
</dbReference>
<evidence type="ECO:0000259" key="3">
    <source>
        <dbReference type="Pfam" id="PF01965"/>
    </source>
</evidence>
<dbReference type="SUPFAM" id="SSF52317">
    <property type="entry name" value="Class I glutamine amidotransferase-like"/>
    <property type="match status" value="1"/>
</dbReference>
<protein>
    <submittedName>
        <fullName evidence="4">Thiamine biosynthesis protein ThiJ</fullName>
    </submittedName>
</protein>
<keyword evidence="5" id="KW-1185">Reference proteome</keyword>
<dbReference type="PANTHER" id="PTHR43130">
    <property type="entry name" value="ARAC-FAMILY TRANSCRIPTIONAL REGULATOR"/>
    <property type="match status" value="1"/>
</dbReference>
<keyword evidence="4" id="KW-0614">Plasmid</keyword>
<accession>A0ABM6QG99</accession>
<evidence type="ECO:0000256" key="2">
    <source>
        <dbReference type="SAM" id="SignalP"/>
    </source>
</evidence>
<organism evidence="4 5">
    <name type="scientific">Thalassospira marina</name>
    <dbReference type="NCBI Taxonomy" id="2048283"/>
    <lineage>
        <taxon>Bacteria</taxon>
        <taxon>Pseudomonadati</taxon>
        <taxon>Pseudomonadota</taxon>
        <taxon>Alphaproteobacteria</taxon>
        <taxon>Rhodospirillales</taxon>
        <taxon>Thalassospiraceae</taxon>
        <taxon>Thalassospira</taxon>
    </lineage>
</organism>
<proteinExistence type="predicted"/>
<gene>
    <name evidence="4" type="ORF">CSC3H3_22550</name>
</gene>
<reference evidence="4 5" key="1">
    <citation type="submission" date="2017-10" db="EMBL/GenBank/DDBJ databases">
        <title>Biodiversity and function of Thalassospira species in the particle-attached aromatic-hydrocarbon-degrading consortia from the surface seawater of the China South Sea.</title>
        <authorList>
            <person name="Dong C."/>
            <person name="Liu R."/>
            <person name="Shao Z."/>
        </authorList>
    </citation>
    <scope>NUCLEOTIDE SEQUENCE [LARGE SCALE GENOMIC DNA]</scope>
    <source>
        <strain evidence="4 5">CSC3H3</strain>
        <plasmid evidence="5">pcsc3h3</plasmid>
    </source>
</reference>
<dbReference type="PROSITE" id="PS51318">
    <property type="entry name" value="TAT"/>
    <property type="match status" value="1"/>
</dbReference>